<comment type="caution">
    <text evidence="1">The sequence shown here is derived from an EMBL/GenBank/DDBJ whole genome shotgun (WGS) entry which is preliminary data.</text>
</comment>
<name>A0A7W9C477_9CAUL</name>
<gene>
    <name evidence="1" type="ORF">GGQ93_000312</name>
</gene>
<dbReference type="EMBL" id="JACHOQ010000001">
    <property type="protein sequence ID" value="MBB5738621.1"/>
    <property type="molecule type" value="Genomic_DNA"/>
</dbReference>
<dbReference type="Proteomes" id="UP000527324">
    <property type="component" value="Unassembled WGS sequence"/>
</dbReference>
<dbReference type="RefSeq" id="WP_054766367.1">
    <property type="nucleotide sequence ID" value="NZ_CAJFZS010000001.1"/>
</dbReference>
<accession>A0A7W9C477</accession>
<dbReference type="AlphaFoldDB" id="A0A7W9C477"/>
<evidence type="ECO:0000313" key="1">
    <source>
        <dbReference type="EMBL" id="MBB5738621.1"/>
    </source>
</evidence>
<proteinExistence type="predicted"/>
<keyword evidence="2" id="KW-1185">Reference proteome</keyword>
<reference evidence="1 2" key="1">
    <citation type="submission" date="2020-08" db="EMBL/GenBank/DDBJ databases">
        <title>Genomic Encyclopedia of Type Strains, Phase IV (KMG-IV): sequencing the most valuable type-strain genomes for metagenomic binning, comparative biology and taxonomic classification.</title>
        <authorList>
            <person name="Goeker M."/>
        </authorList>
    </citation>
    <scope>NUCLEOTIDE SEQUENCE [LARGE SCALE GENOMIC DNA]</scope>
    <source>
        <strain evidence="1 2">DSM 4731</strain>
    </source>
</reference>
<sequence length="104" mass="12097">MPPSILTFIAFYLNGAMDSGRYDDIMIDEVKEEIRNGTVFDYLRRRLGRDIDLSLLDSAQEAELLGEWQDLLDAVNERRKFCVERRGLTLLVAYLLEGVQRRMP</sequence>
<evidence type="ECO:0000313" key="2">
    <source>
        <dbReference type="Proteomes" id="UP000527324"/>
    </source>
</evidence>
<protein>
    <submittedName>
        <fullName evidence="1">Uncharacterized protein</fullName>
    </submittedName>
</protein>
<organism evidence="1 2">
    <name type="scientific">Brevundimonas aurantiaca</name>
    <dbReference type="NCBI Taxonomy" id="74316"/>
    <lineage>
        <taxon>Bacteria</taxon>
        <taxon>Pseudomonadati</taxon>
        <taxon>Pseudomonadota</taxon>
        <taxon>Alphaproteobacteria</taxon>
        <taxon>Caulobacterales</taxon>
        <taxon>Caulobacteraceae</taxon>
        <taxon>Brevundimonas</taxon>
    </lineage>
</organism>